<dbReference type="PROSITE" id="PS00061">
    <property type="entry name" value="ADH_SHORT"/>
    <property type="match status" value="1"/>
</dbReference>
<evidence type="ECO:0000256" key="1">
    <source>
        <dbReference type="ARBA" id="ARBA00006484"/>
    </source>
</evidence>
<evidence type="ECO:0000256" key="3">
    <source>
        <dbReference type="SAM" id="MobiDB-lite"/>
    </source>
</evidence>
<dbReference type="Gene3D" id="3.40.50.720">
    <property type="entry name" value="NAD(P)-binding Rossmann-like Domain"/>
    <property type="match status" value="1"/>
</dbReference>
<keyword evidence="6" id="KW-1185">Reference proteome</keyword>
<dbReference type="NCBIfam" id="NF006073">
    <property type="entry name" value="PRK08219.1"/>
    <property type="match status" value="1"/>
</dbReference>
<reference evidence="5 6" key="1">
    <citation type="submission" date="2019-12" db="EMBL/GenBank/DDBJ databases">
        <title>Corynebacterium sp. nov., isolated from feces of the Anser Albifrons in China.</title>
        <authorList>
            <person name="Liu Q."/>
        </authorList>
    </citation>
    <scope>NUCLEOTIDE SEQUENCE [LARGE SCALE GENOMIC DNA]</scope>
    <source>
        <strain evidence="5 6">23H37-10</strain>
    </source>
</reference>
<dbReference type="InterPro" id="IPR057326">
    <property type="entry name" value="KR_dom"/>
</dbReference>
<evidence type="ECO:0000313" key="6">
    <source>
        <dbReference type="Proteomes" id="UP000515275"/>
    </source>
</evidence>
<dbReference type="Proteomes" id="UP000515275">
    <property type="component" value="Chromosome"/>
</dbReference>
<name>A0A7G7YPE1_9CORY</name>
<evidence type="ECO:0000256" key="2">
    <source>
        <dbReference type="ARBA" id="ARBA00023002"/>
    </source>
</evidence>
<dbReference type="AlphaFoldDB" id="A0A7G7YPE1"/>
<gene>
    <name evidence="5" type="ORF">GP473_06525</name>
</gene>
<feature type="domain" description="Ketoreductase" evidence="4">
    <location>
        <begin position="25"/>
        <end position="195"/>
    </location>
</feature>
<organism evidence="5 6">
    <name type="scientific">Corynebacterium anserum</name>
    <dbReference type="NCBI Taxonomy" id="2684406"/>
    <lineage>
        <taxon>Bacteria</taxon>
        <taxon>Bacillati</taxon>
        <taxon>Actinomycetota</taxon>
        <taxon>Actinomycetes</taxon>
        <taxon>Mycobacteriales</taxon>
        <taxon>Corynebacteriaceae</taxon>
        <taxon>Corynebacterium</taxon>
    </lineage>
</organism>
<dbReference type="InterPro" id="IPR020904">
    <property type="entry name" value="Sc_DH/Rdtase_CS"/>
</dbReference>
<dbReference type="InterPro" id="IPR002347">
    <property type="entry name" value="SDR_fam"/>
</dbReference>
<dbReference type="KEGG" id="cans:GP473_06525"/>
<evidence type="ECO:0000259" key="4">
    <source>
        <dbReference type="SMART" id="SM00822"/>
    </source>
</evidence>
<dbReference type="PRINTS" id="PR00081">
    <property type="entry name" value="GDHRDH"/>
</dbReference>
<comment type="similarity">
    <text evidence="1">Belongs to the short-chain dehydrogenases/reductases (SDR) family.</text>
</comment>
<dbReference type="PANTHER" id="PTHR42901:SF1">
    <property type="entry name" value="ALCOHOL DEHYDROGENASE"/>
    <property type="match status" value="1"/>
</dbReference>
<keyword evidence="2" id="KW-0560">Oxidoreductase</keyword>
<dbReference type="EMBL" id="CP046883">
    <property type="protein sequence ID" value="QNH96361.1"/>
    <property type="molecule type" value="Genomic_DNA"/>
</dbReference>
<dbReference type="RefSeq" id="WP_186276741.1">
    <property type="nucleotide sequence ID" value="NZ_CP046883.1"/>
</dbReference>
<dbReference type="SUPFAM" id="SSF51735">
    <property type="entry name" value="NAD(P)-binding Rossmann-fold domains"/>
    <property type="match status" value="1"/>
</dbReference>
<proteinExistence type="inferred from homology"/>
<dbReference type="Pfam" id="PF00106">
    <property type="entry name" value="adh_short"/>
    <property type="match status" value="1"/>
</dbReference>
<dbReference type="SMART" id="SM00822">
    <property type="entry name" value="PKS_KR"/>
    <property type="match status" value="1"/>
</dbReference>
<protein>
    <submittedName>
        <fullName evidence="5">SDR family oxidoreductase</fullName>
    </submittedName>
</protein>
<evidence type="ECO:0000313" key="5">
    <source>
        <dbReference type="EMBL" id="QNH96361.1"/>
    </source>
</evidence>
<accession>A0A7G7YPE1</accession>
<feature type="region of interest" description="Disordered" evidence="3">
    <location>
        <begin position="1"/>
        <end position="25"/>
    </location>
</feature>
<dbReference type="PANTHER" id="PTHR42901">
    <property type="entry name" value="ALCOHOL DEHYDROGENASE"/>
    <property type="match status" value="1"/>
</dbReference>
<dbReference type="GO" id="GO:0016491">
    <property type="term" value="F:oxidoreductase activity"/>
    <property type="evidence" value="ECO:0007669"/>
    <property type="project" value="UniProtKB-KW"/>
</dbReference>
<dbReference type="InterPro" id="IPR036291">
    <property type="entry name" value="NAD(P)-bd_dom_sf"/>
</dbReference>
<sequence length="250" mass="26945">MTSTTAHHEATNTRPEKTTSTRPEKTAFITGATRGLGRAIAEELSKDHHIIVGGSSQTAAEVAKELPSAEPFIADLTDLKKVQQEIARLGVESLDVIVHGAGVVAHKATTETSAPEWQKAFDVNFFAVAELTRLLLPALQKTGGTLVAINSGAGNHSGVGYGPYACTKHALRAYTDALREEQRGRIRVTSIYPGKADSDMQREIQASRGNEYDETQFIKPESIAQTVRLAVDLSEDAVIEELVIRPSNGK</sequence>